<protein>
    <recommendedName>
        <fullName evidence="2">DUF4162 domain-containing protein</fullName>
    </recommendedName>
</protein>
<evidence type="ECO:0008006" key="2">
    <source>
        <dbReference type="Google" id="ProtNLM"/>
    </source>
</evidence>
<dbReference type="PANTHER" id="PTHR43582">
    <property type="entry name" value="LINEARMYCIN RESISTANCE ATP-BINDING PROTEIN LNRL"/>
    <property type="match status" value="1"/>
</dbReference>
<dbReference type="PANTHER" id="PTHR43582:SF2">
    <property type="entry name" value="LINEARMYCIN RESISTANCE ATP-BINDING PROTEIN LNRL"/>
    <property type="match status" value="1"/>
</dbReference>
<proteinExistence type="predicted"/>
<organism evidence="1">
    <name type="scientific">marine sediment metagenome</name>
    <dbReference type="NCBI Taxonomy" id="412755"/>
    <lineage>
        <taxon>unclassified sequences</taxon>
        <taxon>metagenomes</taxon>
        <taxon>ecological metagenomes</taxon>
    </lineage>
</organism>
<dbReference type="AlphaFoldDB" id="X1BV94"/>
<sequence>LTTHYMLEADELSSQVAIINRGKIIASGTPSEIKRSFSKITVCEVICRQTEADVVEAVQSIQGIQHVISSFDGPLQRLTIHALPGTEFKIGVTEIIGEGNIESIVMRDPTLEEAYLSIIK</sequence>
<evidence type="ECO:0000313" key="1">
    <source>
        <dbReference type="EMBL" id="GAG99699.1"/>
    </source>
</evidence>
<comment type="caution">
    <text evidence="1">The sequence shown here is derived from an EMBL/GenBank/DDBJ whole genome shotgun (WGS) entry which is preliminary data.</text>
</comment>
<reference evidence="1" key="1">
    <citation type="journal article" date="2014" name="Front. Microbiol.">
        <title>High frequency of phylogenetically diverse reductive dehalogenase-homologous genes in deep subseafloor sedimentary metagenomes.</title>
        <authorList>
            <person name="Kawai M."/>
            <person name="Futagami T."/>
            <person name="Toyoda A."/>
            <person name="Takaki Y."/>
            <person name="Nishi S."/>
            <person name="Hori S."/>
            <person name="Arai W."/>
            <person name="Tsubouchi T."/>
            <person name="Morono Y."/>
            <person name="Uchiyama I."/>
            <person name="Ito T."/>
            <person name="Fujiyama A."/>
            <person name="Inagaki F."/>
            <person name="Takami H."/>
        </authorList>
    </citation>
    <scope>NUCLEOTIDE SEQUENCE</scope>
    <source>
        <strain evidence="1">Expedition CK06-06</strain>
    </source>
</reference>
<dbReference type="EMBL" id="BART01027983">
    <property type="protein sequence ID" value="GAG99699.1"/>
    <property type="molecule type" value="Genomic_DNA"/>
</dbReference>
<gene>
    <name evidence="1" type="ORF">S01H4_49470</name>
</gene>
<name>X1BV94_9ZZZZ</name>
<feature type="non-terminal residue" evidence="1">
    <location>
        <position position="1"/>
    </location>
</feature>
<accession>X1BV94</accession>